<dbReference type="Proteomes" id="UP000476055">
    <property type="component" value="Unassembled WGS sequence"/>
</dbReference>
<accession>A0A6L5YLK7</accession>
<keyword evidence="2" id="KW-1185">Reference proteome</keyword>
<dbReference type="EMBL" id="VUMU01000044">
    <property type="protein sequence ID" value="MST59294.1"/>
    <property type="molecule type" value="Genomic_DNA"/>
</dbReference>
<protein>
    <recommendedName>
        <fullName evidence="3">Transposase</fullName>
    </recommendedName>
</protein>
<evidence type="ECO:0008006" key="3">
    <source>
        <dbReference type="Google" id="ProtNLM"/>
    </source>
</evidence>
<proteinExistence type="predicted"/>
<dbReference type="NCBIfam" id="NF047593">
    <property type="entry name" value="IS66_ISAeme5_TnpA"/>
    <property type="match status" value="1"/>
</dbReference>
<evidence type="ECO:0000313" key="1">
    <source>
        <dbReference type="EMBL" id="MST59294.1"/>
    </source>
</evidence>
<organism evidence="1 2">
    <name type="scientific">Waltera intestinalis</name>
    <dbReference type="NCBI Taxonomy" id="2606635"/>
    <lineage>
        <taxon>Bacteria</taxon>
        <taxon>Bacillati</taxon>
        <taxon>Bacillota</taxon>
        <taxon>Clostridia</taxon>
        <taxon>Lachnospirales</taxon>
        <taxon>Lachnospiraceae</taxon>
        <taxon>Waltera</taxon>
    </lineage>
</organism>
<dbReference type="AlphaFoldDB" id="A0A6L5YLK7"/>
<name>A0A6L5YLK7_9FIRM</name>
<dbReference type="RefSeq" id="WP_154498935.1">
    <property type="nucleotide sequence ID" value="NZ_VUMU01000044.1"/>
</dbReference>
<comment type="caution">
    <text evidence="1">The sequence shown here is derived from an EMBL/GenBank/DDBJ whole genome shotgun (WGS) entry which is preliminary data.</text>
</comment>
<gene>
    <name evidence="1" type="ORF">FYJ59_13815</name>
</gene>
<evidence type="ECO:0000313" key="2">
    <source>
        <dbReference type="Proteomes" id="UP000476055"/>
    </source>
</evidence>
<sequence length="131" mass="14977">MNNKQKLHQIKLTQWASRFQEQAASGLTVKAWCAENNVTIHTYNYWKHKLKLEYVDSLLPAEHDIVALTPDLLQTYPNKTPVFCQLHDSLKSHDLHEHNTLSITCGDINISVGPTVSEEKLLLLIKAVRYA</sequence>
<reference evidence="1 2" key="1">
    <citation type="submission" date="2019-08" db="EMBL/GenBank/DDBJ databases">
        <title>In-depth cultivation of the pig gut microbiome towards novel bacterial diversity and tailored functional studies.</title>
        <authorList>
            <person name="Wylensek D."/>
            <person name="Hitch T.C.A."/>
            <person name="Clavel T."/>
        </authorList>
    </citation>
    <scope>NUCLEOTIDE SEQUENCE [LARGE SCALE GENOMIC DNA]</scope>
    <source>
        <strain evidence="1 2">WCA3-601-WT-6H</strain>
    </source>
</reference>